<dbReference type="InterPro" id="IPR017850">
    <property type="entry name" value="Alkaline_phosphatase_core_sf"/>
</dbReference>
<protein>
    <submittedName>
        <fullName evidence="1">Uncharacterized protein</fullName>
    </submittedName>
</protein>
<dbReference type="SUPFAM" id="SSF53649">
    <property type="entry name" value="Alkaline phosphatase-like"/>
    <property type="match status" value="1"/>
</dbReference>
<reference evidence="1 2" key="1">
    <citation type="submission" date="2014-03" db="EMBL/GenBank/DDBJ databases">
        <title>Draft genome of the hookworm Oesophagostomum dentatum.</title>
        <authorList>
            <person name="Mitreva M."/>
        </authorList>
    </citation>
    <scope>NUCLEOTIDE SEQUENCE [LARGE SCALE GENOMIC DNA]</scope>
    <source>
        <strain evidence="1 2">OD-Hann</strain>
    </source>
</reference>
<evidence type="ECO:0000313" key="2">
    <source>
        <dbReference type="Proteomes" id="UP000053660"/>
    </source>
</evidence>
<sequence>MSFCTLKFKHPLSCGNFQHFRVGERLRQLKCPYDDYDLATMDSEGFMYVHPHFSRYPNITADVKCKVVFVEGGIRAAGHAYNKFEEVAVVDAPENKRFLANGDAFFIRCHQKEKLIFEKAYAGIRDLSKDKNKVYLIDDTESFDRFGVHQRTTLKPKQPSRYSIDILTFDSTSRTMFMRHMPRSVELMRKLGYEILYGYTKVGDNSMVNLEPILAGDIEEALSEPKYDNSSDINLDWILPTYKKLDPTLLPFLWKMMEEKFGCRTMFNDDIAVASRGIFHYPASEFQAGFTSQPTDHYYRPYYLAVYKKWVYTPCKDGGQVQREFVDIWRRFANKYKDICHFGFTFITSLTHEASLLIEPMDEFLRSSLENLQQNGALDNSVSVIMGDHGNRIGLVQFSYTGRIEERMPLMAIRLPTNFKTLYPKEYANFLTNKYKLTSNFDIHQTLKDIALMRLGAERDSQKRDEGRGISLFDEIPSNRSCHDAYVAENFCTCLIDRSNLTMPKEKDPLKKKELAVTKYKEAIISWIKEKGLESCLDNNEVGLSRVVT</sequence>
<proteinExistence type="predicted"/>
<keyword evidence="2" id="KW-1185">Reference proteome</keyword>
<dbReference type="GO" id="GO:0005615">
    <property type="term" value="C:extracellular space"/>
    <property type="evidence" value="ECO:0007669"/>
    <property type="project" value="TreeGrafter"/>
</dbReference>
<dbReference type="FunFam" id="3.40.720.10:FF:000017">
    <property type="entry name" value="Predicted protein"/>
    <property type="match status" value="1"/>
</dbReference>
<dbReference type="EMBL" id="KN551928">
    <property type="protein sequence ID" value="KHJ91607.1"/>
    <property type="molecule type" value="Genomic_DNA"/>
</dbReference>
<dbReference type="InterPro" id="IPR004245">
    <property type="entry name" value="DUF229"/>
</dbReference>
<dbReference type="AlphaFoldDB" id="A0A0B1T746"/>
<dbReference type="Proteomes" id="UP000053660">
    <property type="component" value="Unassembled WGS sequence"/>
</dbReference>
<evidence type="ECO:0000313" key="1">
    <source>
        <dbReference type="EMBL" id="KHJ91607.1"/>
    </source>
</evidence>
<organism evidence="1 2">
    <name type="scientific">Oesophagostomum dentatum</name>
    <name type="common">Nodular worm</name>
    <dbReference type="NCBI Taxonomy" id="61180"/>
    <lineage>
        <taxon>Eukaryota</taxon>
        <taxon>Metazoa</taxon>
        <taxon>Ecdysozoa</taxon>
        <taxon>Nematoda</taxon>
        <taxon>Chromadorea</taxon>
        <taxon>Rhabditida</taxon>
        <taxon>Rhabditina</taxon>
        <taxon>Rhabditomorpha</taxon>
        <taxon>Strongyloidea</taxon>
        <taxon>Strongylidae</taxon>
        <taxon>Oesophagostomum</taxon>
    </lineage>
</organism>
<name>A0A0B1T746_OESDE</name>
<dbReference type="PANTHER" id="PTHR10974:SF6">
    <property type="entry name" value="PROTEIN CBG19234"/>
    <property type="match status" value="1"/>
</dbReference>
<dbReference type="CDD" id="cd16021">
    <property type="entry name" value="ALP_like"/>
    <property type="match status" value="1"/>
</dbReference>
<accession>A0A0B1T746</accession>
<dbReference type="OrthoDB" id="413313at2759"/>
<gene>
    <name evidence="1" type="ORF">OESDEN_08526</name>
</gene>
<dbReference type="PANTHER" id="PTHR10974">
    <property type="entry name" value="FI08016P-RELATED"/>
    <property type="match status" value="1"/>
</dbReference>
<dbReference type="Pfam" id="PF02995">
    <property type="entry name" value="DUF229"/>
    <property type="match status" value="1"/>
</dbReference>
<dbReference type="Gene3D" id="3.40.720.10">
    <property type="entry name" value="Alkaline Phosphatase, subunit A"/>
    <property type="match status" value="1"/>
</dbReference>